<dbReference type="STRING" id="1173027.Mic7113_3925"/>
<proteinExistence type="predicted"/>
<dbReference type="HOGENOM" id="CLU_1352712_0_0_3"/>
<organism evidence="1 2">
    <name type="scientific">Allocoleopsis franciscana PCC 7113</name>
    <dbReference type="NCBI Taxonomy" id="1173027"/>
    <lineage>
        <taxon>Bacteria</taxon>
        <taxon>Bacillati</taxon>
        <taxon>Cyanobacteriota</taxon>
        <taxon>Cyanophyceae</taxon>
        <taxon>Coleofasciculales</taxon>
        <taxon>Coleofasciculaceae</taxon>
        <taxon>Allocoleopsis</taxon>
        <taxon>Allocoleopsis franciscana</taxon>
    </lineage>
</organism>
<evidence type="ECO:0008006" key="3">
    <source>
        <dbReference type="Google" id="ProtNLM"/>
    </source>
</evidence>
<protein>
    <recommendedName>
        <fullName evidence="3">Type I restriction enzyme R protein N-terminal domain-containing protein</fullName>
    </recommendedName>
</protein>
<dbReference type="KEGG" id="mic:Mic7113_3925"/>
<gene>
    <name evidence="1" type="ORF">Mic7113_3925</name>
</gene>
<evidence type="ECO:0000313" key="2">
    <source>
        <dbReference type="Proteomes" id="UP000010471"/>
    </source>
</evidence>
<dbReference type="Proteomes" id="UP000010471">
    <property type="component" value="Chromosome"/>
</dbReference>
<keyword evidence="2" id="KW-1185">Reference proteome</keyword>
<accession>K9WHI2</accession>
<reference evidence="1 2" key="1">
    <citation type="submission" date="2012-06" db="EMBL/GenBank/DDBJ databases">
        <title>Finished chromosome of genome of Microcoleus sp. PCC 7113.</title>
        <authorList>
            <consortium name="US DOE Joint Genome Institute"/>
            <person name="Gugger M."/>
            <person name="Coursin T."/>
            <person name="Rippka R."/>
            <person name="Tandeau De Marsac N."/>
            <person name="Huntemann M."/>
            <person name="Wei C.-L."/>
            <person name="Han J."/>
            <person name="Detter J.C."/>
            <person name="Han C."/>
            <person name="Tapia R."/>
            <person name="Chen A."/>
            <person name="Kyrpides N."/>
            <person name="Mavromatis K."/>
            <person name="Markowitz V."/>
            <person name="Szeto E."/>
            <person name="Ivanova N."/>
            <person name="Pagani I."/>
            <person name="Pati A."/>
            <person name="Goodwin L."/>
            <person name="Nordberg H.P."/>
            <person name="Cantor M.N."/>
            <person name="Hua S.X."/>
            <person name="Woyke T."/>
            <person name="Kerfeld C.A."/>
        </authorList>
    </citation>
    <scope>NUCLEOTIDE SEQUENCE [LARGE SCALE GENOMIC DNA]</scope>
    <source>
        <strain evidence="1 2">PCC 7113</strain>
    </source>
</reference>
<dbReference type="AlphaFoldDB" id="K9WHI2"/>
<dbReference type="eggNOG" id="ENOG502ZASK">
    <property type="taxonomic scope" value="Bacteria"/>
</dbReference>
<evidence type="ECO:0000313" key="1">
    <source>
        <dbReference type="EMBL" id="AFZ19633.1"/>
    </source>
</evidence>
<dbReference type="RefSeq" id="WP_015183772.1">
    <property type="nucleotide sequence ID" value="NC_019738.1"/>
</dbReference>
<name>K9WHI2_9CYAN</name>
<dbReference type="PATRIC" id="fig|1173027.3.peg.4321"/>
<dbReference type="EMBL" id="CP003630">
    <property type="protein sequence ID" value="AFZ19633.1"/>
    <property type="molecule type" value="Genomic_DNA"/>
</dbReference>
<sequence length="196" mass="22206">MKIEIPQSISFSEYTKLPYYPEDILEYFGYKLEKRAIAHEKGEIPPGTTALSERIKAYLPYVSLTSEIGKREFLIAPVLIELALSTQVQIRPEYPVKVSEQLRGSLDYLLTRNKQFIVIEAKDDNLQKGFVQLAVELIAVATAEDKQLLRGAVSIGTVWQFAVLDRENSVLTQDLNLYRVPNDLEEVMQILSGGLE</sequence>